<dbReference type="AlphaFoldDB" id="A0A8A2U6C9"/>
<evidence type="ECO:0000256" key="1">
    <source>
        <dbReference type="SAM" id="MobiDB-lite"/>
    </source>
</evidence>
<dbReference type="InterPro" id="IPR013783">
    <property type="entry name" value="Ig-like_fold"/>
</dbReference>
<dbReference type="KEGG" id="hlo:J0X27_12515"/>
<protein>
    <recommendedName>
        <fullName evidence="2">CARDB domain-containing protein</fullName>
    </recommendedName>
</protein>
<evidence type="ECO:0000313" key="3">
    <source>
        <dbReference type="EMBL" id="QSW84270.1"/>
    </source>
</evidence>
<dbReference type="Pfam" id="PF07705">
    <property type="entry name" value="CARDB"/>
    <property type="match status" value="1"/>
</dbReference>
<proteinExistence type="predicted"/>
<dbReference type="Gene3D" id="2.60.40.10">
    <property type="entry name" value="Immunoglobulins"/>
    <property type="match status" value="1"/>
</dbReference>
<evidence type="ECO:0000259" key="2">
    <source>
        <dbReference type="Pfam" id="PF07705"/>
    </source>
</evidence>
<gene>
    <name evidence="3" type="ORF">J0X27_12515</name>
</gene>
<dbReference type="EMBL" id="CP071463">
    <property type="protein sequence ID" value="QSW84270.1"/>
    <property type="molecule type" value="Genomic_DNA"/>
</dbReference>
<feature type="domain" description="CARDB" evidence="2">
    <location>
        <begin position="172"/>
        <end position="241"/>
    </location>
</feature>
<feature type="region of interest" description="Disordered" evidence="1">
    <location>
        <begin position="146"/>
        <end position="178"/>
    </location>
</feature>
<organism evidence="3 4">
    <name type="scientific">Natrinema longum</name>
    <dbReference type="NCBI Taxonomy" id="370324"/>
    <lineage>
        <taxon>Archaea</taxon>
        <taxon>Methanobacteriati</taxon>
        <taxon>Methanobacteriota</taxon>
        <taxon>Stenosarchaea group</taxon>
        <taxon>Halobacteria</taxon>
        <taxon>Halobacteriales</taxon>
        <taxon>Natrialbaceae</taxon>
        <taxon>Natrinema</taxon>
    </lineage>
</organism>
<feature type="compositionally biased region" description="Polar residues" evidence="1">
    <location>
        <begin position="167"/>
        <end position="178"/>
    </location>
</feature>
<name>A0A8A2U6C9_9EURY</name>
<dbReference type="Proteomes" id="UP000663191">
    <property type="component" value="Chromosome"/>
</dbReference>
<sequence>MPSPKTISIISILFVVSLTMATGAATMDGDHASDGVSLESTSKYATADNELELDLKQLNDEAVTRADDAFSITVTDDAVERVWIDHDVPGLTFYRGDQPTATVSESSPLEPAAGDTASIGVAVDTHVAQPGTETFTVTVEYADNETESGQSAGGSGGSGSSTAASIEPSSFNVSPTTVSAGETVTATATYRNVGDAAESMTTSLTVDGTVVDQRTITIAPGETGTVSFERPMEWTGAYDIGIQGAGSASVTVEGPPVEVVDATVVDPDITVGESTTIEATVSNPTNERVTRTLELAIDGIVVDTRAVSVPANENRTVSFERQFDESGTYETAVSGETAGPVTVERAAFSIRDRELSPETAAALAPPATAGLLFLAIAANRRWAFL</sequence>
<evidence type="ECO:0000313" key="4">
    <source>
        <dbReference type="Proteomes" id="UP000663191"/>
    </source>
</evidence>
<dbReference type="InterPro" id="IPR011635">
    <property type="entry name" value="CARDB"/>
</dbReference>
<reference evidence="3 4" key="1">
    <citation type="journal article" date="2006" name="Int. J. Syst. Evol. Microbiol.">
        <title>Haloterrigena longa sp. nov. and Haloterrigena limicola sp. nov., extremely halophilic archaea isolated from a salt lake.</title>
        <authorList>
            <person name="Cui H.L."/>
            <person name="Tohty D."/>
            <person name="Zhou P.J."/>
            <person name="Liu S.J."/>
        </authorList>
    </citation>
    <scope>NUCLEOTIDE SEQUENCE [LARGE SCALE GENOMIC DNA]</scope>
    <source>
        <strain evidence="3 4">ABH32</strain>
    </source>
</reference>
<dbReference type="OrthoDB" id="271491at2157"/>
<accession>A0A8A2U6C9</accession>
<keyword evidence="4" id="KW-1185">Reference proteome</keyword>